<evidence type="ECO:0000256" key="1">
    <source>
        <dbReference type="SAM" id="Coils"/>
    </source>
</evidence>
<keyword evidence="1" id="KW-0175">Coiled coil</keyword>
<feature type="coiled-coil region" evidence="1">
    <location>
        <begin position="8"/>
        <end position="60"/>
    </location>
</feature>
<evidence type="ECO:0000313" key="2">
    <source>
        <dbReference type="EMBL" id="SOS74766.1"/>
    </source>
</evidence>
<dbReference type="RefSeq" id="WP_101917283.1">
    <property type="nucleotide sequence ID" value="NZ_OENF01000023.1"/>
</dbReference>
<proteinExistence type="predicted"/>
<dbReference type="Proteomes" id="UP000234211">
    <property type="component" value="Unassembled WGS sequence"/>
</dbReference>
<evidence type="ECO:0000313" key="3">
    <source>
        <dbReference type="Proteomes" id="UP000234211"/>
    </source>
</evidence>
<accession>A0A2H1YGZ5</accession>
<gene>
    <name evidence="2" type="ORF">TNO020_30009</name>
</gene>
<name>A0A2H1YGZ5_9FLAO</name>
<sequence length="92" mass="10614">MSNQEELLKELIEKQTKAFDLIEQLNQNQTKAFNTIDENFENLNTRVSSIEKKLSSLANDTNKGFDDVKIELEKISKVTSYPEQYRNTEGLA</sequence>
<reference evidence="3" key="1">
    <citation type="submission" date="2017-11" db="EMBL/GenBank/DDBJ databases">
        <authorList>
            <person name="Duchaud E."/>
        </authorList>
    </citation>
    <scope>NUCLEOTIDE SEQUENCE [LARGE SCALE GENOMIC DNA]</scope>
    <source>
        <strain evidence="3">Tenacibaculum sp. TNO020</strain>
    </source>
</reference>
<dbReference type="AlphaFoldDB" id="A0A2H1YGZ5"/>
<keyword evidence="3" id="KW-1185">Reference proteome</keyword>
<protein>
    <submittedName>
        <fullName evidence="2">Uncharacterized protein</fullName>
    </submittedName>
</protein>
<organism evidence="2 3">
    <name type="scientific">Tenacibaculum piscium</name>
    <dbReference type="NCBI Taxonomy" id="1458515"/>
    <lineage>
        <taxon>Bacteria</taxon>
        <taxon>Pseudomonadati</taxon>
        <taxon>Bacteroidota</taxon>
        <taxon>Flavobacteriia</taxon>
        <taxon>Flavobacteriales</taxon>
        <taxon>Flavobacteriaceae</taxon>
        <taxon>Tenacibaculum</taxon>
    </lineage>
</organism>
<dbReference type="EMBL" id="OENF01000023">
    <property type="protein sequence ID" value="SOS74766.1"/>
    <property type="molecule type" value="Genomic_DNA"/>
</dbReference>